<feature type="domain" description="Gfo/Idh/MocA-like oxidoreductase N-terminal" evidence="1">
    <location>
        <begin position="7"/>
        <end position="108"/>
    </location>
</feature>
<proteinExistence type="predicted"/>
<dbReference type="AlphaFoldDB" id="A0A0G1IZ54"/>
<dbReference type="Gene3D" id="3.30.360.10">
    <property type="entry name" value="Dihydrodipicolinate Reductase, domain 2"/>
    <property type="match status" value="1"/>
</dbReference>
<dbReference type="Gene3D" id="3.40.50.720">
    <property type="entry name" value="NAD(P)-binding Rossmann-like Domain"/>
    <property type="match status" value="1"/>
</dbReference>
<accession>A0A0G1IZ54</accession>
<dbReference type="SUPFAM" id="SSF55347">
    <property type="entry name" value="Glyceraldehyde-3-phosphate dehydrogenase-like, C-terminal domain"/>
    <property type="match status" value="1"/>
</dbReference>
<dbReference type="Pfam" id="PF22725">
    <property type="entry name" value="GFO_IDH_MocA_C3"/>
    <property type="match status" value="1"/>
</dbReference>
<dbReference type="InterPro" id="IPR036291">
    <property type="entry name" value="NAD(P)-bd_dom_sf"/>
</dbReference>
<dbReference type="PANTHER" id="PTHR43377">
    <property type="entry name" value="BILIVERDIN REDUCTASE A"/>
    <property type="match status" value="1"/>
</dbReference>
<reference evidence="3 4" key="1">
    <citation type="journal article" date="2015" name="Nature">
        <title>rRNA introns, odd ribosomes, and small enigmatic genomes across a large radiation of phyla.</title>
        <authorList>
            <person name="Brown C.T."/>
            <person name="Hug L.A."/>
            <person name="Thomas B.C."/>
            <person name="Sharon I."/>
            <person name="Castelle C.J."/>
            <person name="Singh A."/>
            <person name="Wilkins M.J."/>
            <person name="Williams K.H."/>
            <person name="Banfield J.F."/>
        </authorList>
    </citation>
    <scope>NUCLEOTIDE SEQUENCE [LARGE SCALE GENOMIC DNA]</scope>
</reference>
<dbReference type="PANTHER" id="PTHR43377:SF1">
    <property type="entry name" value="BILIVERDIN REDUCTASE A"/>
    <property type="match status" value="1"/>
</dbReference>
<dbReference type="SUPFAM" id="SSF51735">
    <property type="entry name" value="NAD(P)-binding Rossmann-fold domains"/>
    <property type="match status" value="1"/>
</dbReference>
<evidence type="ECO:0000259" key="1">
    <source>
        <dbReference type="Pfam" id="PF01408"/>
    </source>
</evidence>
<dbReference type="InterPro" id="IPR051450">
    <property type="entry name" value="Gfo/Idh/MocA_Oxidoreductases"/>
</dbReference>
<sequence>MGTRWAKIINEFGKASLKIVIDKDLPAARKVAEDCGADFSKNYKDAFKSRVDAVFIVTPHKFLYSLARAALLAGKHVFVEKPGSRTAKEMEILLKLAKQKNLRLMVGFNYRSFDSIRRAKKIVESGIIGEIDFIRIRHGHPGRPGYGREWRMNKKLAGGGVLMDQGLHAIDLINWFFGELVKKVAGMKNNLFWKTKVEDNAFVLLETPRGKIGSLHVGITEWKPIFSFEIFGSKGYCSIDGFGRRYGNGEILTIGRYDHKKQILKEKKIICNPDADNALRLELKEFIKSIDEKRTPSPNAADALKVLKIIEEVYKQN</sequence>
<protein>
    <recommendedName>
        <fullName evidence="5">Oxidoreductase domain protein</fullName>
    </recommendedName>
</protein>
<comment type="caution">
    <text evidence="3">The sequence shown here is derived from an EMBL/GenBank/DDBJ whole genome shotgun (WGS) entry which is preliminary data.</text>
</comment>
<feature type="domain" description="GFO/IDH/MocA-like oxidoreductase" evidence="2">
    <location>
        <begin position="116"/>
        <end position="236"/>
    </location>
</feature>
<dbReference type="InterPro" id="IPR055170">
    <property type="entry name" value="GFO_IDH_MocA-like_dom"/>
</dbReference>
<organism evidence="3 4">
    <name type="scientific">Candidatus Giovannonibacteria bacterium GW2011_GWA1_44_29</name>
    <dbReference type="NCBI Taxonomy" id="1618646"/>
    <lineage>
        <taxon>Bacteria</taxon>
        <taxon>Candidatus Giovannoniibacteriota</taxon>
    </lineage>
</organism>
<evidence type="ECO:0000313" key="4">
    <source>
        <dbReference type="Proteomes" id="UP000034652"/>
    </source>
</evidence>
<evidence type="ECO:0000259" key="2">
    <source>
        <dbReference type="Pfam" id="PF22725"/>
    </source>
</evidence>
<dbReference type="GO" id="GO:0000166">
    <property type="term" value="F:nucleotide binding"/>
    <property type="evidence" value="ECO:0007669"/>
    <property type="project" value="InterPro"/>
</dbReference>
<dbReference type="Proteomes" id="UP000034652">
    <property type="component" value="Unassembled WGS sequence"/>
</dbReference>
<evidence type="ECO:0008006" key="5">
    <source>
        <dbReference type="Google" id="ProtNLM"/>
    </source>
</evidence>
<gene>
    <name evidence="3" type="ORF">UW57_C0001G0062</name>
</gene>
<evidence type="ECO:0000313" key="3">
    <source>
        <dbReference type="EMBL" id="KKT64335.1"/>
    </source>
</evidence>
<dbReference type="InterPro" id="IPR000683">
    <property type="entry name" value="Gfo/Idh/MocA-like_OxRdtase_N"/>
</dbReference>
<dbReference type="STRING" id="1618646.UW57_C0001G0062"/>
<dbReference type="Pfam" id="PF01408">
    <property type="entry name" value="GFO_IDH_MocA"/>
    <property type="match status" value="1"/>
</dbReference>
<name>A0A0G1IZ54_9BACT</name>
<dbReference type="EMBL" id="LCIV01000001">
    <property type="protein sequence ID" value="KKT64335.1"/>
    <property type="molecule type" value="Genomic_DNA"/>
</dbReference>